<dbReference type="RefSeq" id="WP_339391317.1">
    <property type="nucleotide sequence ID" value="NZ_BAAAAF010000001.1"/>
</dbReference>
<name>A0ABN0SJ67_9MICO</name>
<evidence type="ECO:0000313" key="1">
    <source>
        <dbReference type="EMBL" id="GAA0034336.1"/>
    </source>
</evidence>
<accession>A0ABN0SJ67</accession>
<evidence type="ECO:0008006" key="3">
    <source>
        <dbReference type="Google" id="ProtNLM"/>
    </source>
</evidence>
<protein>
    <recommendedName>
        <fullName evidence="3">WXG100 family type VII secretion target</fullName>
    </recommendedName>
</protein>
<evidence type="ECO:0000313" key="2">
    <source>
        <dbReference type="Proteomes" id="UP001498238"/>
    </source>
</evidence>
<gene>
    <name evidence="1" type="ORF">NCCP602_02970</name>
</gene>
<keyword evidence="2" id="KW-1185">Reference proteome</keyword>
<reference evidence="1 2" key="1">
    <citation type="submission" date="2024-01" db="EMBL/GenBank/DDBJ databases">
        <title>Characterization of antibiotic resistant novel bacterial strains and their environmental applications.</title>
        <authorList>
            <person name="Manzoor S."/>
            <person name="Abbas S."/>
            <person name="Arshad M."/>
            <person name="Ahmed I."/>
        </authorList>
    </citation>
    <scope>NUCLEOTIDE SEQUENCE [LARGE SCALE GENOMIC DNA]</scope>
    <source>
        <strain evidence="1 2">NCCP-602</strain>
    </source>
</reference>
<dbReference type="EMBL" id="BAAAAF010000001">
    <property type="protein sequence ID" value="GAA0034336.1"/>
    <property type="molecule type" value="Genomic_DNA"/>
</dbReference>
<organism evidence="1 2">
    <name type="scientific">Brevibacterium metallidurans</name>
    <dbReference type="NCBI Taxonomy" id="1482676"/>
    <lineage>
        <taxon>Bacteria</taxon>
        <taxon>Bacillati</taxon>
        <taxon>Actinomycetota</taxon>
        <taxon>Actinomycetes</taxon>
        <taxon>Micrococcales</taxon>
        <taxon>Brevibacteriaceae</taxon>
        <taxon>Brevibacterium</taxon>
    </lineage>
</organism>
<dbReference type="Proteomes" id="UP001498238">
    <property type="component" value="Unassembled WGS sequence"/>
</dbReference>
<comment type="caution">
    <text evidence="1">The sequence shown here is derived from an EMBL/GenBank/DDBJ whole genome shotgun (WGS) entry which is preliminary data.</text>
</comment>
<sequence length="88" mass="10376">MSDRVHANAPELEAFSRRLRTNGENVIKLAKELEFTLRTIDWNDRVKERIDHDVHDATHGLKKLADQLFDHSREVDLKARQLRDFLGR</sequence>
<proteinExistence type="predicted"/>